<accession>A0A0G0I4L5</accession>
<keyword evidence="1" id="KW-0620">Polyamine biosynthesis</keyword>
<dbReference type="InterPro" id="IPR029063">
    <property type="entry name" value="SAM-dependent_MTases_sf"/>
</dbReference>
<dbReference type="Gene3D" id="3.40.50.150">
    <property type="entry name" value="Vaccinia Virus protein VP39"/>
    <property type="match status" value="1"/>
</dbReference>
<evidence type="ECO:0000256" key="1">
    <source>
        <dbReference type="ARBA" id="ARBA00023115"/>
    </source>
</evidence>
<dbReference type="AlphaFoldDB" id="A0A0G0I4L5"/>
<dbReference type="Pfam" id="PF01564">
    <property type="entry name" value="Spermine_synth"/>
    <property type="match status" value="1"/>
</dbReference>
<proteinExistence type="predicted"/>
<dbReference type="EMBL" id="LBTW01000014">
    <property type="protein sequence ID" value="KKQ49502.1"/>
    <property type="molecule type" value="Genomic_DNA"/>
</dbReference>
<reference evidence="2 3" key="1">
    <citation type="journal article" date="2015" name="Nature">
        <title>rRNA introns, odd ribosomes, and small enigmatic genomes across a large radiation of phyla.</title>
        <authorList>
            <person name="Brown C.T."/>
            <person name="Hug L.A."/>
            <person name="Thomas B.C."/>
            <person name="Sharon I."/>
            <person name="Castelle C.J."/>
            <person name="Singh A."/>
            <person name="Wilkins M.J."/>
            <person name="Williams K.H."/>
            <person name="Banfield J.F."/>
        </authorList>
    </citation>
    <scope>NUCLEOTIDE SEQUENCE [LARGE SCALE GENOMIC DNA]</scope>
</reference>
<dbReference type="PANTHER" id="PTHR43317">
    <property type="entry name" value="THERMOSPERMINE SYNTHASE ACAULIS5"/>
    <property type="match status" value="1"/>
</dbReference>
<name>A0A0G0I4L5_9BACT</name>
<gene>
    <name evidence="2" type="ORF">US67_C0014G0004</name>
</gene>
<dbReference type="SUPFAM" id="SSF53335">
    <property type="entry name" value="S-adenosyl-L-methionine-dependent methyltransferases"/>
    <property type="match status" value="1"/>
</dbReference>
<evidence type="ECO:0000313" key="2">
    <source>
        <dbReference type="EMBL" id="KKQ49502.1"/>
    </source>
</evidence>
<dbReference type="Proteomes" id="UP000034366">
    <property type="component" value="Unassembled WGS sequence"/>
</dbReference>
<organism evidence="2 3">
    <name type="scientific">Candidatus Woesebacteria bacterium GW2011_GWD1_38_10</name>
    <dbReference type="NCBI Taxonomy" id="1618592"/>
    <lineage>
        <taxon>Bacteria</taxon>
        <taxon>Candidatus Woeseibacteriota</taxon>
    </lineage>
</organism>
<sequence>MKIKDLLSGLVTLEEADSPINGKISVVKSLGYGTYLQVGNLTQSGGVVFGIWKNTLSKIKTHINEPQNILILGLGGGSCAKISRKLWPYSIITGVDFDKTIVELGVRYLDLGKDSAEIVVSDAFEFVEKAVGDKKIYDLITIDLFVGQEYPVVFEGDDFLVNVKSILSDSGIAVFNRLFFDEKRSQSMNFGEKLEKYFSKVEYFYPEANVMMICNK</sequence>
<dbReference type="GO" id="GO:0006596">
    <property type="term" value="P:polyamine biosynthetic process"/>
    <property type="evidence" value="ECO:0007669"/>
    <property type="project" value="UniProtKB-KW"/>
</dbReference>
<protein>
    <submittedName>
        <fullName evidence="2">Spermine synthase</fullName>
    </submittedName>
</protein>
<evidence type="ECO:0000313" key="3">
    <source>
        <dbReference type="Proteomes" id="UP000034366"/>
    </source>
</evidence>
<comment type="caution">
    <text evidence="2">The sequence shown here is derived from an EMBL/GenBank/DDBJ whole genome shotgun (WGS) entry which is preliminary data.</text>
</comment>
<dbReference type="PANTHER" id="PTHR43317:SF1">
    <property type="entry name" value="THERMOSPERMINE SYNTHASE ACAULIS5"/>
    <property type="match status" value="1"/>
</dbReference>